<evidence type="ECO:0000256" key="1">
    <source>
        <dbReference type="SAM" id="MobiDB-lite"/>
    </source>
</evidence>
<proteinExistence type="predicted"/>
<evidence type="ECO:0000256" key="2">
    <source>
        <dbReference type="SAM" id="Phobius"/>
    </source>
</evidence>
<protein>
    <recommendedName>
        <fullName evidence="5">Secreted protein</fullName>
    </recommendedName>
</protein>
<reference evidence="3 4" key="1">
    <citation type="submission" date="2023-11" db="EMBL/GenBank/DDBJ databases">
        <title>Actinomadura monticuli sp. nov., isolated from volcanic ash.</title>
        <authorList>
            <person name="Lee S.D."/>
            <person name="Yang H."/>
            <person name="Kim I.S."/>
        </authorList>
    </citation>
    <scope>NUCLEOTIDE SEQUENCE [LARGE SCALE GENOMIC DNA]</scope>
    <source>
        <strain evidence="3 4">DSM 45346</strain>
    </source>
</reference>
<feature type="region of interest" description="Disordered" evidence="1">
    <location>
        <begin position="1"/>
        <end position="20"/>
    </location>
</feature>
<feature type="transmembrane region" description="Helical" evidence="2">
    <location>
        <begin position="26"/>
        <end position="47"/>
    </location>
</feature>
<evidence type="ECO:0008006" key="5">
    <source>
        <dbReference type="Google" id="ProtNLM"/>
    </source>
</evidence>
<comment type="caution">
    <text evidence="3">The sequence shown here is derived from an EMBL/GenBank/DDBJ whole genome shotgun (WGS) entry which is preliminary data.</text>
</comment>
<gene>
    <name evidence="3" type="ORF">SM436_36405</name>
</gene>
<keyword evidence="4" id="KW-1185">Reference proteome</keyword>
<organism evidence="3 4">
    <name type="scientific">Actinomadura chokoriensis</name>
    <dbReference type="NCBI Taxonomy" id="454156"/>
    <lineage>
        <taxon>Bacteria</taxon>
        <taxon>Bacillati</taxon>
        <taxon>Actinomycetota</taxon>
        <taxon>Actinomycetes</taxon>
        <taxon>Streptosporangiales</taxon>
        <taxon>Thermomonosporaceae</taxon>
        <taxon>Actinomadura</taxon>
    </lineage>
</organism>
<evidence type="ECO:0000313" key="3">
    <source>
        <dbReference type="EMBL" id="MFA1559207.1"/>
    </source>
</evidence>
<dbReference type="Proteomes" id="UP001569904">
    <property type="component" value="Unassembled WGS sequence"/>
</dbReference>
<dbReference type="RefSeq" id="WP_371946224.1">
    <property type="nucleotide sequence ID" value="NZ_JAXCEH010000044.1"/>
</dbReference>
<keyword evidence="2" id="KW-0812">Transmembrane</keyword>
<keyword evidence="2" id="KW-1133">Transmembrane helix</keyword>
<name>A0ABV4RAN9_9ACTN</name>
<sequence length="213" mass="22826">MVEPAAGRADAGPGAEPGRPSRRRRWAILIAGGAFLAVLIVGASLAWTVVLPNVNGRGEHTRVPHALSVLDANESLDRRIASKLEVQRDTGWIRTGGGHYTHTSDAMWSAFTGRIQVNVSFHRHEATALKTGTDAAAEDMDKMRSGETPQPIGGLGDEAFGIPVTSGYEIHVRDRNVTVHTSFSAPADSFEDLKANARPMAETALALLKQANR</sequence>
<keyword evidence="2" id="KW-0472">Membrane</keyword>
<feature type="compositionally biased region" description="Low complexity" evidence="1">
    <location>
        <begin position="1"/>
        <end position="18"/>
    </location>
</feature>
<accession>A0ABV4RAN9</accession>
<evidence type="ECO:0000313" key="4">
    <source>
        <dbReference type="Proteomes" id="UP001569904"/>
    </source>
</evidence>
<dbReference type="EMBL" id="JAXCEH010000044">
    <property type="protein sequence ID" value="MFA1559207.1"/>
    <property type="molecule type" value="Genomic_DNA"/>
</dbReference>